<feature type="compositionally biased region" description="Basic residues" evidence="1">
    <location>
        <begin position="36"/>
        <end position="46"/>
    </location>
</feature>
<evidence type="ECO:0000313" key="2">
    <source>
        <dbReference type="EMBL" id="KAJ1193376.1"/>
    </source>
</evidence>
<comment type="caution">
    <text evidence="2">The sequence shown here is derived from an EMBL/GenBank/DDBJ whole genome shotgun (WGS) entry which is preliminary data.</text>
</comment>
<organism evidence="2 3">
    <name type="scientific">Pleurodeles waltl</name>
    <name type="common">Iberian ribbed newt</name>
    <dbReference type="NCBI Taxonomy" id="8319"/>
    <lineage>
        <taxon>Eukaryota</taxon>
        <taxon>Metazoa</taxon>
        <taxon>Chordata</taxon>
        <taxon>Craniata</taxon>
        <taxon>Vertebrata</taxon>
        <taxon>Euteleostomi</taxon>
        <taxon>Amphibia</taxon>
        <taxon>Batrachia</taxon>
        <taxon>Caudata</taxon>
        <taxon>Salamandroidea</taxon>
        <taxon>Salamandridae</taxon>
        <taxon>Pleurodelinae</taxon>
        <taxon>Pleurodeles</taxon>
    </lineage>
</organism>
<dbReference type="EMBL" id="JANPWB010000004">
    <property type="protein sequence ID" value="KAJ1193376.1"/>
    <property type="molecule type" value="Genomic_DNA"/>
</dbReference>
<reference evidence="2" key="1">
    <citation type="journal article" date="2022" name="bioRxiv">
        <title>Sequencing and chromosome-scale assembly of the giantPleurodeles waltlgenome.</title>
        <authorList>
            <person name="Brown T."/>
            <person name="Elewa A."/>
            <person name="Iarovenko S."/>
            <person name="Subramanian E."/>
            <person name="Araus A.J."/>
            <person name="Petzold A."/>
            <person name="Susuki M."/>
            <person name="Suzuki K.-i.T."/>
            <person name="Hayashi T."/>
            <person name="Toyoda A."/>
            <person name="Oliveira C."/>
            <person name="Osipova E."/>
            <person name="Leigh N.D."/>
            <person name="Simon A."/>
            <person name="Yun M.H."/>
        </authorList>
    </citation>
    <scope>NUCLEOTIDE SEQUENCE</scope>
    <source>
        <strain evidence="2">20211129_DDA</strain>
        <tissue evidence="2">Liver</tissue>
    </source>
</reference>
<feature type="compositionally biased region" description="Basic and acidic residues" evidence="1">
    <location>
        <begin position="62"/>
        <end position="73"/>
    </location>
</feature>
<protein>
    <submittedName>
        <fullName evidence="2">Uncharacterized protein</fullName>
    </submittedName>
</protein>
<dbReference type="Proteomes" id="UP001066276">
    <property type="component" value="Chromosome 2_2"/>
</dbReference>
<feature type="region of interest" description="Disordered" evidence="1">
    <location>
        <begin position="1"/>
        <end position="110"/>
    </location>
</feature>
<name>A0AAV7UYB1_PLEWA</name>
<accession>A0AAV7UYB1</accession>
<feature type="compositionally biased region" description="Polar residues" evidence="1">
    <location>
        <begin position="9"/>
        <end position="25"/>
    </location>
</feature>
<gene>
    <name evidence="2" type="ORF">NDU88_002674</name>
</gene>
<dbReference type="AlphaFoldDB" id="A0AAV7UYB1"/>
<proteinExistence type="predicted"/>
<keyword evidence="3" id="KW-1185">Reference proteome</keyword>
<sequence length="110" mass="11921">MAPELFESVSRSAQQDYTAQTSSRRASPALAVAGRRGGRQRPRPVRSRPGLQPQLPPPRATSDADRRVPDSPRKVRRALAARAECPGLPQPRRRPGRHCQAAGGAPARIS</sequence>
<evidence type="ECO:0000313" key="3">
    <source>
        <dbReference type="Proteomes" id="UP001066276"/>
    </source>
</evidence>
<evidence type="ECO:0000256" key="1">
    <source>
        <dbReference type="SAM" id="MobiDB-lite"/>
    </source>
</evidence>